<evidence type="ECO:0000313" key="3">
    <source>
        <dbReference type="Proteomes" id="UP001500456"/>
    </source>
</evidence>
<dbReference type="RefSeq" id="WP_345567294.1">
    <property type="nucleotide sequence ID" value="NZ_BAAAZX010000018.1"/>
</dbReference>
<organism evidence="2 3">
    <name type="scientific">Streptomyces plumbiresistens</name>
    <dbReference type="NCBI Taxonomy" id="511811"/>
    <lineage>
        <taxon>Bacteria</taxon>
        <taxon>Bacillati</taxon>
        <taxon>Actinomycetota</taxon>
        <taxon>Actinomycetes</taxon>
        <taxon>Kitasatosporales</taxon>
        <taxon>Streptomycetaceae</taxon>
        <taxon>Streptomyces</taxon>
    </lineage>
</organism>
<proteinExistence type="predicted"/>
<keyword evidence="1" id="KW-0812">Transmembrane</keyword>
<accession>A0ABP7SCC5</accession>
<gene>
    <name evidence="2" type="ORF">GCM10022232_58250</name>
</gene>
<feature type="transmembrane region" description="Helical" evidence="1">
    <location>
        <begin position="12"/>
        <end position="36"/>
    </location>
</feature>
<keyword evidence="1" id="KW-0472">Membrane</keyword>
<comment type="caution">
    <text evidence="2">The sequence shown here is derived from an EMBL/GenBank/DDBJ whole genome shotgun (WGS) entry which is preliminary data.</text>
</comment>
<protein>
    <submittedName>
        <fullName evidence="2">Uncharacterized protein</fullName>
    </submittedName>
</protein>
<evidence type="ECO:0000313" key="2">
    <source>
        <dbReference type="EMBL" id="GAA4009776.1"/>
    </source>
</evidence>
<keyword evidence="3" id="KW-1185">Reference proteome</keyword>
<dbReference type="EMBL" id="BAAAZX010000018">
    <property type="protein sequence ID" value="GAA4009776.1"/>
    <property type="molecule type" value="Genomic_DNA"/>
</dbReference>
<sequence length="65" mass="6516">MPTTVDVFDGALRILTALQLIVVVPVSYACAVLAVARPPAATARPREAAARGALGAVAGYQVGAP</sequence>
<keyword evidence="1" id="KW-1133">Transmembrane helix</keyword>
<evidence type="ECO:0000256" key="1">
    <source>
        <dbReference type="SAM" id="Phobius"/>
    </source>
</evidence>
<reference evidence="3" key="1">
    <citation type="journal article" date="2019" name="Int. J. Syst. Evol. Microbiol.">
        <title>The Global Catalogue of Microorganisms (GCM) 10K type strain sequencing project: providing services to taxonomists for standard genome sequencing and annotation.</title>
        <authorList>
            <consortium name="The Broad Institute Genomics Platform"/>
            <consortium name="The Broad Institute Genome Sequencing Center for Infectious Disease"/>
            <person name="Wu L."/>
            <person name="Ma J."/>
        </authorList>
    </citation>
    <scope>NUCLEOTIDE SEQUENCE [LARGE SCALE GENOMIC DNA]</scope>
    <source>
        <strain evidence="3">JCM 16924</strain>
    </source>
</reference>
<dbReference type="Proteomes" id="UP001500456">
    <property type="component" value="Unassembled WGS sequence"/>
</dbReference>
<name>A0ABP7SCC5_9ACTN</name>